<evidence type="ECO:0000256" key="8">
    <source>
        <dbReference type="ARBA" id="ARBA00023015"/>
    </source>
</evidence>
<dbReference type="SMART" id="SM00184">
    <property type="entry name" value="RING"/>
    <property type="match status" value="1"/>
</dbReference>
<dbReference type="InterPro" id="IPR013083">
    <property type="entry name" value="Znf_RING/FYVE/PHD"/>
</dbReference>
<accession>A0AAW1A000</accession>
<dbReference type="GO" id="GO:0061630">
    <property type="term" value="F:ubiquitin protein ligase activity"/>
    <property type="evidence" value="ECO:0007669"/>
    <property type="project" value="UniProtKB-EC"/>
</dbReference>
<evidence type="ECO:0000256" key="3">
    <source>
        <dbReference type="ARBA" id="ARBA00022679"/>
    </source>
</evidence>
<evidence type="ECO:0000313" key="18">
    <source>
        <dbReference type="EMBL" id="KAK9302573.1"/>
    </source>
</evidence>
<evidence type="ECO:0000256" key="14">
    <source>
        <dbReference type="ARBA" id="ARBA00079184"/>
    </source>
</evidence>
<keyword evidence="8" id="KW-0805">Transcription regulation</keyword>
<reference evidence="18 19" key="1">
    <citation type="submission" date="2024-05" db="EMBL/GenBank/DDBJ databases">
        <title>The nuclear and mitochondrial genome assemblies of Tetragonisca angustula (Apidae: Meliponini), a tiny yet remarkable pollinator in the Neotropics.</title>
        <authorList>
            <person name="Ferrari R."/>
            <person name="Ricardo P.C."/>
            <person name="Dias F.C."/>
            <person name="Araujo N.S."/>
            <person name="Soares D.O."/>
            <person name="Zhou Q.-S."/>
            <person name="Zhu C.-D."/>
            <person name="Coutinho L."/>
            <person name="Airas M.C."/>
            <person name="Batista T.M."/>
        </authorList>
    </citation>
    <scope>NUCLEOTIDE SEQUENCE [LARGE SCALE GENOMIC DNA]</scope>
    <source>
        <strain evidence="18">ASF017062</strain>
        <tissue evidence="18">Abdomen</tissue>
    </source>
</reference>
<dbReference type="PANTHER" id="PTHR46077:SF1">
    <property type="entry name" value="TOP1 BINDING ARGININE_SERINE RICH PROTEIN, E3 UBIQUITIN LIGASE"/>
    <property type="match status" value="1"/>
</dbReference>
<dbReference type="InterPro" id="IPR017907">
    <property type="entry name" value="Znf_RING_CS"/>
</dbReference>
<feature type="compositionally biased region" description="Basic residues" evidence="16">
    <location>
        <begin position="508"/>
        <end position="522"/>
    </location>
</feature>
<evidence type="ECO:0000256" key="1">
    <source>
        <dbReference type="ARBA" id="ARBA00000900"/>
    </source>
</evidence>
<dbReference type="Pfam" id="PF26084">
    <property type="entry name" value="PWI_Topors"/>
    <property type="match status" value="1"/>
</dbReference>
<dbReference type="InterPro" id="IPR001841">
    <property type="entry name" value="Znf_RING"/>
</dbReference>
<evidence type="ECO:0000256" key="7">
    <source>
        <dbReference type="ARBA" id="ARBA00022833"/>
    </source>
</evidence>
<dbReference type="Gene3D" id="3.30.40.10">
    <property type="entry name" value="Zinc/RING finger domain, C3HC4 (zinc finger)"/>
    <property type="match status" value="1"/>
</dbReference>
<dbReference type="Proteomes" id="UP001432146">
    <property type="component" value="Unassembled WGS sequence"/>
</dbReference>
<dbReference type="SUPFAM" id="SSF57850">
    <property type="entry name" value="RING/U-box"/>
    <property type="match status" value="1"/>
</dbReference>
<dbReference type="GO" id="GO:0006513">
    <property type="term" value="P:protein monoubiquitination"/>
    <property type="evidence" value="ECO:0007669"/>
    <property type="project" value="TreeGrafter"/>
</dbReference>
<sequence>MEGPLEVKDSTAGVEESIKSEAPVQNPDSSDRSDGAVSPPPNCSICLGKLVNTSFTDSCLHQFCFTCLLQWSKIKTECPLCKQTFKSIIHNVRSEEDYDQYHVPRELATFDLFELGHMDTGTHRFHYRTTMTGHHRRPHEIVLNPEQVARREQLPSIAPQVPIGERIRRRVNPTDYRRTIYRHGIWATALPDVFGRFRECSADFYRREPRELNRLIPWLNRELQVLLNNNASHVAYVLRVILDALCQFDIRSPEFRELVRPHFAAYTDHFVHELLNYARTNFDLIGYDQSVTYLPQGLSNEYVANILSPTSSSTSTSSDDSDIRVLDEAIDLRTNTDMPSVGPHTINMPGPSTVAQTFQLDIPYNVPDVLTISSDSSVSDNDCEVIGYVKPRHERTPEIIELLSSDPEEINISHVSNDNTQAPTPASYEDIAQPSTSHNIKKRTLASSSNESDSNSDSDYIFRKYQNYTRKRTKRSSAKKRNRSIETRVRNRMSRNLSSSGESDVRKKGIKRNTQRTSRRRLSSSSSDSSSREIESKPTDEKKSRNSQYSTKGRSERVIRTRGKARQVSDTKQSHRKESRYKSDRQSESRSSSVSSYDSRKEKRDSSRRRESQRHLNDNDSTWIPREVLKKNREFKSEFKSKTREVIVSSSDSDEDFRSHSQCSNYSNKSYTHKKKSKHKDKHKSKKRRRSSSRTHSSSNRSRLTRRHPA</sequence>
<dbReference type="PROSITE" id="PS50089">
    <property type="entry name" value="ZF_RING_2"/>
    <property type="match status" value="1"/>
</dbReference>
<dbReference type="PROSITE" id="PS00518">
    <property type="entry name" value="ZF_RING_1"/>
    <property type="match status" value="1"/>
</dbReference>
<evidence type="ECO:0000256" key="12">
    <source>
        <dbReference type="ARBA" id="ARBA00076940"/>
    </source>
</evidence>
<name>A0AAW1A000_9HYME</name>
<evidence type="ECO:0000256" key="15">
    <source>
        <dbReference type="PROSITE-ProRule" id="PRU00175"/>
    </source>
</evidence>
<dbReference type="GO" id="GO:0008270">
    <property type="term" value="F:zinc ion binding"/>
    <property type="evidence" value="ECO:0007669"/>
    <property type="project" value="UniProtKB-KW"/>
</dbReference>
<evidence type="ECO:0000256" key="11">
    <source>
        <dbReference type="ARBA" id="ARBA00076856"/>
    </source>
</evidence>
<evidence type="ECO:0000256" key="16">
    <source>
        <dbReference type="SAM" id="MobiDB-lite"/>
    </source>
</evidence>
<dbReference type="InterPro" id="IPR058745">
    <property type="entry name" value="PWI_Topors"/>
</dbReference>
<feature type="compositionally biased region" description="Polar residues" evidence="16">
    <location>
        <begin position="413"/>
        <end position="424"/>
    </location>
</feature>
<dbReference type="Pfam" id="PF00097">
    <property type="entry name" value="zf-C3HC4"/>
    <property type="match status" value="1"/>
</dbReference>
<keyword evidence="5 15" id="KW-0863">Zinc-finger</keyword>
<dbReference type="GO" id="GO:0000209">
    <property type="term" value="P:protein polyubiquitination"/>
    <property type="evidence" value="ECO:0007669"/>
    <property type="project" value="TreeGrafter"/>
</dbReference>
<evidence type="ECO:0000256" key="10">
    <source>
        <dbReference type="ARBA" id="ARBA00071236"/>
    </source>
</evidence>
<protein>
    <recommendedName>
        <fullName evidence="10">E3 ubiquitin-protein ligase Topors</fullName>
        <ecNumber evidence="2">2.3.2.27</ecNumber>
    </recommendedName>
    <alternativeName>
        <fullName evidence="11">RING-type E3 ubiquitin transferase Topors</fullName>
    </alternativeName>
    <alternativeName>
        <fullName evidence="13">SUMO1-protein E3 ligase Topors</fullName>
    </alternativeName>
    <alternativeName>
        <fullName evidence="12">Topoisomerase I-binding RING finger protein</fullName>
    </alternativeName>
    <alternativeName>
        <fullName evidence="14">Topoisomerase I-binding arginine/serine-rich protein</fullName>
    </alternativeName>
</protein>
<keyword evidence="4" id="KW-0479">Metal-binding</keyword>
<keyword evidence="3" id="KW-0808">Transferase</keyword>
<dbReference type="CDD" id="cd16574">
    <property type="entry name" value="RING-HC_Topors"/>
    <property type="match status" value="1"/>
</dbReference>
<feature type="compositionally biased region" description="Basic residues" evidence="16">
    <location>
        <begin position="671"/>
        <end position="693"/>
    </location>
</feature>
<keyword evidence="19" id="KW-1185">Reference proteome</keyword>
<keyword evidence="7" id="KW-0862">Zinc</keyword>
<evidence type="ECO:0000259" key="17">
    <source>
        <dbReference type="PROSITE" id="PS50089"/>
    </source>
</evidence>
<dbReference type="EC" id="2.3.2.27" evidence="2"/>
<evidence type="ECO:0000256" key="6">
    <source>
        <dbReference type="ARBA" id="ARBA00022786"/>
    </source>
</evidence>
<dbReference type="FunFam" id="3.30.40.10:FF:000136">
    <property type="entry name" value="E3 ubiquitin-protein ligase Topors"/>
    <property type="match status" value="1"/>
</dbReference>
<dbReference type="GO" id="GO:0005634">
    <property type="term" value="C:nucleus"/>
    <property type="evidence" value="ECO:0007669"/>
    <property type="project" value="UniProtKB-ARBA"/>
</dbReference>
<feature type="compositionally biased region" description="Basic residues" evidence="16">
    <location>
        <begin position="469"/>
        <end position="482"/>
    </location>
</feature>
<dbReference type="AlphaFoldDB" id="A0AAW1A000"/>
<evidence type="ECO:0000256" key="9">
    <source>
        <dbReference type="ARBA" id="ARBA00023163"/>
    </source>
</evidence>
<proteinExistence type="predicted"/>
<organism evidence="18 19">
    <name type="scientific">Tetragonisca angustula</name>
    <dbReference type="NCBI Taxonomy" id="166442"/>
    <lineage>
        <taxon>Eukaryota</taxon>
        <taxon>Metazoa</taxon>
        <taxon>Ecdysozoa</taxon>
        <taxon>Arthropoda</taxon>
        <taxon>Hexapoda</taxon>
        <taxon>Insecta</taxon>
        <taxon>Pterygota</taxon>
        <taxon>Neoptera</taxon>
        <taxon>Endopterygota</taxon>
        <taxon>Hymenoptera</taxon>
        <taxon>Apocrita</taxon>
        <taxon>Aculeata</taxon>
        <taxon>Apoidea</taxon>
        <taxon>Anthophila</taxon>
        <taxon>Apidae</taxon>
        <taxon>Tetragonisca</taxon>
    </lineage>
</organism>
<comment type="caution">
    <text evidence="18">The sequence shown here is derived from an EMBL/GenBank/DDBJ whole genome shotgun (WGS) entry which is preliminary data.</text>
</comment>
<comment type="catalytic activity">
    <reaction evidence="1">
        <text>S-ubiquitinyl-[E2 ubiquitin-conjugating enzyme]-L-cysteine + [acceptor protein]-L-lysine = [E2 ubiquitin-conjugating enzyme]-L-cysteine + N(6)-ubiquitinyl-[acceptor protein]-L-lysine.</text>
        <dbReference type="EC" id="2.3.2.27"/>
    </reaction>
</comment>
<feature type="compositionally biased region" description="Basic and acidic residues" evidence="16">
    <location>
        <begin position="627"/>
        <end position="645"/>
    </location>
</feature>
<keyword evidence="6" id="KW-0833">Ubl conjugation pathway</keyword>
<feature type="region of interest" description="Disordered" evidence="16">
    <location>
        <begin position="413"/>
        <end position="710"/>
    </location>
</feature>
<feature type="domain" description="RING-type" evidence="17">
    <location>
        <begin position="43"/>
        <end position="82"/>
    </location>
</feature>
<evidence type="ECO:0000256" key="2">
    <source>
        <dbReference type="ARBA" id="ARBA00012483"/>
    </source>
</evidence>
<evidence type="ECO:0000313" key="19">
    <source>
        <dbReference type="Proteomes" id="UP001432146"/>
    </source>
</evidence>
<evidence type="ECO:0000256" key="5">
    <source>
        <dbReference type="ARBA" id="ARBA00022771"/>
    </source>
</evidence>
<dbReference type="InterPro" id="IPR018957">
    <property type="entry name" value="Znf_C3HC4_RING-type"/>
</dbReference>
<feature type="compositionally biased region" description="Basic and acidic residues" evidence="16">
    <location>
        <begin position="598"/>
        <end position="618"/>
    </location>
</feature>
<dbReference type="PANTHER" id="PTHR46077">
    <property type="entry name" value="E3 UBIQUITIN-PROTEIN LIGASE TOPORS"/>
    <property type="match status" value="1"/>
</dbReference>
<feature type="compositionally biased region" description="Basic and acidic residues" evidence="16">
    <location>
        <begin position="530"/>
        <end position="544"/>
    </location>
</feature>
<evidence type="ECO:0000256" key="13">
    <source>
        <dbReference type="ARBA" id="ARBA00079040"/>
    </source>
</evidence>
<dbReference type="EMBL" id="JAWNGG020000093">
    <property type="protein sequence ID" value="KAK9302573.1"/>
    <property type="molecule type" value="Genomic_DNA"/>
</dbReference>
<evidence type="ECO:0000256" key="4">
    <source>
        <dbReference type="ARBA" id="ARBA00022723"/>
    </source>
</evidence>
<dbReference type="InterPro" id="IPR058746">
    <property type="entry name" value="Znf_RING-type_Topors"/>
</dbReference>
<feature type="compositionally biased region" description="Low complexity" evidence="16">
    <location>
        <begin position="447"/>
        <end position="459"/>
    </location>
</feature>
<feature type="region of interest" description="Disordered" evidence="16">
    <location>
        <begin position="1"/>
        <end position="38"/>
    </location>
</feature>
<keyword evidence="9" id="KW-0804">Transcription</keyword>
<gene>
    <name evidence="18" type="ORF">QLX08_005454</name>
</gene>